<feature type="transmembrane region" description="Helical" evidence="9">
    <location>
        <begin position="129"/>
        <end position="148"/>
    </location>
</feature>
<dbReference type="PANTHER" id="PTHR35011">
    <property type="entry name" value="2,3-DIKETO-L-GULONATE TRAP TRANSPORTER SMALL PERMEASE PROTEIN YIAM"/>
    <property type="match status" value="1"/>
</dbReference>
<keyword evidence="3" id="KW-1003">Cell membrane</keyword>
<dbReference type="InterPro" id="IPR007387">
    <property type="entry name" value="TRAP_DctQ"/>
</dbReference>
<evidence type="ECO:0000256" key="4">
    <source>
        <dbReference type="ARBA" id="ARBA00022519"/>
    </source>
</evidence>
<dbReference type="GO" id="GO:0015740">
    <property type="term" value="P:C4-dicarboxylate transport"/>
    <property type="evidence" value="ECO:0007669"/>
    <property type="project" value="TreeGrafter"/>
</dbReference>
<gene>
    <name evidence="11" type="ORF">CH339_16115</name>
</gene>
<dbReference type="EMBL" id="NPEV01000038">
    <property type="protein sequence ID" value="RAI25962.1"/>
    <property type="molecule type" value="Genomic_DNA"/>
</dbReference>
<keyword evidence="4 9" id="KW-0997">Cell inner membrane</keyword>
<comment type="caution">
    <text evidence="11">The sequence shown here is derived from an EMBL/GenBank/DDBJ whole genome shotgun (WGS) entry which is preliminary data.</text>
</comment>
<feature type="domain" description="Tripartite ATP-independent periplasmic transporters DctQ component" evidence="10">
    <location>
        <begin position="25"/>
        <end position="153"/>
    </location>
</feature>
<dbReference type="GO" id="GO:0005886">
    <property type="term" value="C:plasma membrane"/>
    <property type="evidence" value="ECO:0007669"/>
    <property type="project" value="UniProtKB-SubCell"/>
</dbReference>
<keyword evidence="12" id="KW-1185">Reference proteome</keyword>
<sequence length="157" mass="16239">MATSAPMTPVHKALAAICGVLLVALMLVTVIDVAGRYLLDSPLQGATEITGLLLAAVIFIGLPAVCLDDQHVTIDLAVEHMPAWVHPARLVVVNLASAAVLAVVAWRLAVYGEAIAGYHEVTVSLRLPVAPLTFLCAACTAAAALITLRNALTARSG</sequence>
<dbReference type="OrthoDB" id="2877624at2"/>
<keyword evidence="5 9" id="KW-0812">Transmembrane</keyword>
<organism evidence="11 12">
    <name type="scientific">Rhodobium orientis</name>
    <dbReference type="NCBI Taxonomy" id="34017"/>
    <lineage>
        <taxon>Bacteria</taxon>
        <taxon>Pseudomonadati</taxon>
        <taxon>Pseudomonadota</taxon>
        <taxon>Alphaproteobacteria</taxon>
        <taxon>Hyphomicrobiales</taxon>
        <taxon>Rhodobiaceae</taxon>
        <taxon>Rhodobium</taxon>
    </lineage>
</organism>
<dbReference type="PANTHER" id="PTHR35011:SF10">
    <property type="entry name" value="TRAP TRANSPORTER SMALL PERMEASE PROTEIN"/>
    <property type="match status" value="1"/>
</dbReference>
<keyword evidence="6 9" id="KW-1133">Transmembrane helix</keyword>
<evidence type="ECO:0000256" key="8">
    <source>
        <dbReference type="ARBA" id="ARBA00038436"/>
    </source>
</evidence>
<reference evidence="11 12" key="1">
    <citation type="submission" date="2017-07" db="EMBL/GenBank/DDBJ databases">
        <title>Draft Genome Sequences of Select Purple Nonsulfur Bacteria.</title>
        <authorList>
            <person name="Lasarre B."/>
            <person name="Mckinlay J.B."/>
        </authorList>
    </citation>
    <scope>NUCLEOTIDE SEQUENCE [LARGE SCALE GENOMIC DNA]</scope>
    <source>
        <strain evidence="11 12">DSM 11290</strain>
    </source>
</reference>
<evidence type="ECO:0000313" key="11">
    <source>
        <dbReference type="EMBL" id="RAI25962.1"/>
    </source>
</evidence>
<dbReference type="GO" id="GO:0022857">
    <property type="term" value="F:transmembrane transporter activity"/>
    <property type="evidence" value="ECO:0007669"/>
    <property type="project" value="UniProtKB-UniRule"/>
</dbReference>
<evidence type="ECO:0000256" key="7">
    <source>
        <dbReference type="ARBA" id="ARBA00023136"/>
    </source>
</evidence>
<proteinExistence type="inferred from homology"/>
<keyword evidence="7 9" id="KW-0472">Membrane</keyword>
<accession>A0A327JM84</accession>
<dbReference type="InterPro" id="IPR055348">
    <property type="entry name" value="DctQ"/>
</dbReference>
<evidence type="ECO:0000256" key="2">
    <source>
        <dbReference type="ARBA" id="ARBA00022448"/>
    </source>
</evidence>
<evidence type="ECO:0000256" key="5">
    <source>
        <dbReference type="ARBA" id="ARBA00022692"/>
    </source>
</evidence>
<feature type="transmembrane region" description="Helical" evidence="9">
    <location>
        <begin position="88"/>
        <end position="109"/>
    </location>
</feature>
<keyword evidence="2 9" id="KW-0813">Transport</keyword>
<evidence type="ECO:0000256" key="1">
    <source>
        <dbReference type="ARBA" id="ARBA00004429"/>
    </source>
</evidence>
<feature type="transmembrane region" description="Helical" evidence="9">
    <location>
        <begin position="12"/>
        <end position="37"/>
    </location>
</feature>
<comment type="subunit">
    <text evidence="9">The complex comprises the extracytoplasmic solute receptor protein and the two transmembrane proteins.</text>
</comment>
<dbReference type="Proteomes" id="UP000249299">
    <property type="component" value="Unassembled WGS sequence"/>
</dbReference>
<dbReference type="RefSeq" id="WP_111435410.1">
    <property type="nucleotide sequence ID" value="NZ_JACIGG010000003.1"/>
</dbReference>
<feature type="transmembrane region" description="Helical" evidence="9">
    <location>
        <begin position="49"/>
        <end position="67"/>
    </location>
</feature>
<evidence type="ECO:0000259" key="10">
    <source>
        <dbReference type="Pfam" id="PF04290"/>
    </source>
</evidence>
<evidence type="ECO:0000256" key="3">
    <source>
        <dbReference type="ARBA" id="ARBA00022475"/>
    </source>
</evidence>
<evidence type="ECO:0000313" key="12">
    <source>
        <dbReference type="Proteomes" id="UP000249299"/>
    </source>
</evidence>
<comment type="similarity">
    <text evidence="8 9">Belongs to the TRAP transporter small permease family.</text>
</comment>
<evidence type="ECO:0000256" key="6">
    <source>
        <dbReference type="ARBA" id="ARBA00022989"/>
    </source>
</evidence>
<evidence type="ECO:0000256" key="9">
    <source>
        <dbReference type="RuleBase" id="RU369079"/>
    </source>
</evidence>
<protein>
    <recommendedName>
        <fullName evidence="9">TRAP transporter small permease protein</fullName>
    </recommendedName>
</protein>
<comment type="function">
    <text evidence="9">Part of the tripartite ATP-independent periplasmic (TRAP) transport system.</text>
</comment>
<comment type="subcellular location">
    <subcellularLocation>
        <location evidence="1 9">Cell inner membrane</location>
        <topology evidence="1 9">Multi-pass membrane protein</topology>
    </subcellularLocation>
</comment>
<dbReference type="AlphaFoldDB" id="A0A327JM84"/>
<dbReference type="Pfam" id="PF04290">
    <property type="entry name" value="DctQ"/>
    <property type="match status" value="1"/>
</dbReference>
<name>A0A327JM84_9HYPH</name>